<dbReference type="PANTHER" id="PTHR10379:SF5">
    <property type="entry name" value="PROTEIN CBFA2T1"/>
    <property type="match status" value="1"/>
</dbReference>
<feature type="compositionally biased region" description="Basic and acidic residues" evidence="1">
    <location>
        <begin position="95"/>
        <end position="109"/>
    </location>
</feature>
<accession>A0A8S4ATS1</accession>
<evidence type="ECO:0000313" key="3">
    <source>
        <dbReference type="EMBL" id="CAG5891821.1"/>
    </source>
</evidence>
<feature type="compositionally biased region" description="Polar residues" evidence="1">
    <location>
        <begin position="117"/>
        <end position="130"/>
    </location>
</feature>
<dbReference type="AlphaFoldDB" id="A0A8S4ATS1"/>
<evidence type="ECO:0000259" key="2">
    <source>
        <dbReference type="Pfam" id="PF08788"/>
    </source>
</evidence>
<protein>
    <submittedName>
        <fullName evidence="3">(Atlantic silverside) hypothetical protein</fullName>
    </submittedName>
</protein>
<dbReference type="Proteomes" id="UP000677803">
    <property type="component" value="Unassembled WGS sequence"/>
</dbReference>
<evidence type="ECO:0000256" key="1">
    <source>
        <dbReference type="SAM" id="MobiDB-lite"/>
    </source>
</evidence>
<organism evidence="3 4">
    <name type="scientific">Menidia menidia</name>
    <name type="common">Atlantic silverside</name>
    <dbReference type="NCBI Taxonomy" id="238744"/>
    <lineage>
        <taxon>Eukaryota</taxon>
        <taxon>Metazoa</taxon>
        <taxon>Chordata</taxon>
        <taxon>Craniata</taxon>
        <taxon>Vertebrata</taxon>
        <taxon>Euteleostomi</taxon>
        <taxon>Actinopterygii</taxon>
        <taxon>Neopterygii</taxon>
        <taxon>Teleostei</taxon>
        <taxon>Neoteleostei</taxon>
        <taxon>Acanthomorphata</taxon>
        <taxon>Ovalentaria</taxon>
        <taxon>Atherinomorphae</taxon>
        <taxon>Atheriniformes</taxon>
        <taxon>Atherinopsidae</taxon>
        <taxon>Menidiinae</taxon>
        <taxon>Menidia</taxon>
    </lineage>
</organism>
<dbReference type="GO" id="GO:0003714">
    <property type="term" value="F:transcription corepressor activity"/>
    <property type="evidence" value="ECO:0007669"/>
    <property type="project" value="InterPro"/>
</dbReference>
<feature type="compositionally biased region" description="Basic and acidic residues" evidence="1">
    <location>
        <begin position="30"/>
        <end position="59"/>
    </location>
</feature>
<dbReference type="InterPro" id="IPR013289">
    <property type="entry name" value="CBFA2T1/2/3"/>
</dbReference>
<feature type="domain" description="NHR2-like" evidence="2">
    <location>
        <begin position="186"/>
        <end position="248"/>
    </location>
</feature>
<comment type="caution">
    <text evidence="3">The sequence shown here is derived from an EMBL/GenBank/DDBJ whole genome shotgun (WGS) entry which is preliminary data.</text>
</comment>
<dbReference type="Gene3D" id="6.10.250.230">
    <property type="match status" value="1"/>
</dbReference>
<feature type="region of interest" description="Disordered" evidence="1">
    <location>
        <begin position="30"/>
        <end position="142"/>
    </location>
</feature>
<keyword evidence="4" id="KW-1185">Reference proteome</keyword>
<dbReference type="EMBL" id="CAJRST010005557">
    <property type="protein sequence ID" value="CAG5891821.1"/>
    <property type="molecule type" value="Genomic_DNA"/>
</dbReference>
<dbReference type="InterPro" id="IPR014896">
    <property type="entry name" value="NHR2"/>
</dbReference>
<dbReference type="Pfam" id="PF08788">
    <property type="entry name" value="NHR2"/>
    <property type="match status" value="1"/>
</dbReference>
<reference evidence="3" key="1">
    <citation type="submission" date="2021-05" db="EMBL/GenBank/DDBJ databases">
        <authorList>
            <person name="Tigano A."/>
        </authorList>
    </citation>
    <scope>NUCLEOTIDE SEQUENCE</scope>
</reference>
<dbReference type="OrthoDB" id="8872930at2759"/>
<name>A0A8S4ATS1_9TELE</name>
<gene>
    <name evidence="3" type="ORF">MMEN_LOCUS6407</name>
</gene>
<proteinExistence type="predicted"/>
<dbReference type="GO" id="GO:0005634">
    <property type="term" value="C:nucleus"/>
    <property type="evidence" value="ECO:0007669"/>
    <property type="project" value="TreeGrafter"/>
</dbReference>
<sequence>MTPSVSALFPEEAVNEVKRQAMSELQKAVSEAERKAHEMISSERAKMERTVAEAKRQAAEDALSIINQQEDSSEVREHGTRSPPPSESVSGTKENGFERDGALHPDVHPSKRPCTISPAQRFSPSNGLSYQPNGLPHPGPLPPQHYRLDDMAIAHHYRDTYRHPASNHREIRERARPIGMHAGTRQEEVIDHRLTDREWAEEWKHLDHVRKLLNCIMDMVEKTRRSLTVLRRCQEADREELNYWIRRKLQVVDVAGNRLVMFPVEFDRLPLQELLCEGNPFVRREPRPARPSFQVLPLKEQVARFVLREDEQRFSLVHRALARRADLRLLLTGARRCAACRAPLLATWLDAVRFVHLKKDVKVRSLQTIPVRALLCSYRCFSGDGRPYYGVEQVARFVLREDEQRFSLVHRALARRADLRLLLTGAGRCAACRAPLLATWLDAVQFVHLKKDVKVRSLQTIPVRALLCSYRCFSGDGRPYYGVVANQTQTH</sequence>
<evidence type="ECO:0000313" key="4">
    <source>
        <dbReference type="Proteomes" id="UP000677803"/>
    </source>
</evidence>
<dbReference type="PANTHER" id="PTHR10379">
    <property type="entry name" value="MTG8 ETO EIGHT TWENTY ONE PROTEIN"/>
    <property type="match status" value="1"/>
</dbReference>